<proteinExistence type="predicted"/>
<evidence type="ECO:0000256" key="1">
    <source>
        <dbReference type="SAM" id="MobiDB-lite"/>
    </source>
</evidence>
<feature type="region of interest" description="Disordered" evidence="1">
    <location>
        <begin position="88"/>
        <end position="162"/>
    </location>
</feature>
<dbReference type="OrthoDB" id="6371073at2759"/>
<protein>
    <submittedName>
        <fullName evidence="2">Nucleolar protein 4</fullName>
    </submittedName>
</protein>
<dbReference type="Proteomes" id="UP000198287">
    <property type="component" value="Unassembled WGS sequence"/>
</dbReference>
<reference evidence="2 3" key="1">
    <citation type="submission" date="2015-12" db="EMBL/GenBank/DDBJ databases">
        <title>The genome of Folsomia candida.</title>
        <authorList>
            <person name="Faddeeva A."/>
            <person name="Derks M.F."/>
            <person name="Anvar Y."/>
            <person name="Smit S."/>
            <person name="Van Straalen N."/>
            <person name="Roelofs D."/>
        </authorList>
    </citation>
    <scope>NUCLEOTIDE SEQUENCE [LARGE SCALE GENOMIC DNA]</scope>
    <source>
        <strain evidence="2 3">VU population</strain>
        <tissue evidence="2">Whole body</tissue>
    </source>
</reference>
<name>A0A226F2I1_FOLCA</name>
<dbReference type="EMBL" id="LNIX01000001">
    <property type="protein sequence ID" value="OXA63688.1"/>
    <property type="molecule type" value="Genomic_DNA"/>
</dbReference>
<organism evidence="2 3">
    <name type="scientific">Folsomia candida</name>
    <name type="common">Springtail</name>
    <dbReference type="NCBI Taxonomy" id="158441"/>
    <lineage>
        <taxon>Eukaryota</taxon>
        <taxon>Metazoa</taxon>
        <taxon>Ecdysozoa</taxon>
        <taxon>Arthropoda</taxon>
        <taxon>Hexapoda</taxon>
        <taxon>Collembola</taxon>
        <taxon>Entomobryomorpha</taxon>
        <taxon>Isotomoidea</taxon>
        <taxon>Isotomidae</taxon>
        <taxon>Proisotominae</taxon>
        <taxon>Folsomia</taxon>
    </lineage>
</organism>
<feature type="compositionally biased region" description="Low complexity" evidence="1">
    <location>
        <begin position="26"/>
        <end position="46"/>
    </location>
</feature>
<feature type="region of interest" description="Disordered" evidence="1">
    <location>
        <begin position="1"/>
        <end position="55"/>
    </location>
</feature>
<comment type="caution">
    <text evidence="2">The sequence shown here is derived from an EMBL/GenBank/DDBJ whole genome shotgun (WGS) entry which is preliminary data.</text>
</comment>
<keyword evidence="3" id="KW-1185">Reference proteome</keyword>
<dbReference type="AlphaFoldDB" id="A0A226F2I1"/>
<gene>
    <name evidence="2" type="ORF">Fcan01_01976</name>
</gene>
<sequence>MGDRARRSRDGACSRYSIDTLFPGLSNNHNSSTTQSSNNSTTNPSSVDQMEMERETDGLISTQPSIHQNILGGDDTCRKTDLDRMCVSGDAGGGEEEPQQTCSTSSSTTRSGAAVGGLLSKGGRNKPVWGMECRSGAGSKRKSGSPLKPTTQPKQQMHPPTGLTKLSRKEMFQVFQPWVLSTYGDSAKTKTITKKKYNRIVRTLKGEEINNAENSKFRFWVKAKGFHIGPPSGQLCVKDERGTLQHLVPNEPDLYVPTSVKV</sequence>
<feature type="compositionally biased region" description="Basic and acidic residues" evidence="1">
    <location>
        <begin position="1"/>
        <end position="12"/>
    </location>
</feature>
<feature type="compositionally biased region" description="Low complexity" evidence="1">
    <location>
        <begin position="101"/>
        <end position="111"/>
    </location>
</feature>
<accession>A0A226F2I1</accession>
<evidence type="ECO:0000313" key="3">
    <source>
        <dbReference type="Proteomes" id="UP000198287"/>
    </source>
</evidence>
<evidence type="ECO:0000313" key="2">
    <source>
        <dbReference type="EMBL" id="OXA63688.1"/>
    </source>
</evidence>